<comment type="caution">
    <text evidence="1">The sequence shown here is derived from an EMBL/GenBank/DDBJ whole genome shotgun (WGS) entry which is preliminary data.</text>
</comment>
<dbReference type="RefSeq" id="WP_192110102.1">
    <property type="nucleotide sequence ID" value="NZ_JACYXJ010000005.1"/>
</dbReference>
<evidence type="ECO:0000313" key="1">
    <source>
        <dbReference type="EMBL" id="MBD8877666.1"/>
    </source>
</evidence>
<organism evidence="1 2">
    <name type="scientific">Roseibium polysiphoniae</name>
    <dbReference type="NCBI Taxonomy" id="2571221"/>
    <lineage>
        <taxon>Bacteria</taxon>
        <taxon>Pseudomonadati</taxon>
        <taxon>Pseudomonadota</taxon>
        <taxon>Alphaproteobacteria</taxon>
        <taxon>Hyphomicrobiales</taxon>
        <taxon>Stappiaceae</taxon>
        <taxon>Roseibium</taxon>
    </lineage>
</organism>
<gene>
    <name evidence="1" type="ORF">IG617_15315</name>
</gene>
<name>A0ABR9CCP2_9HYPH</name>
<protein>
    <recommendedName>
        <fullName evidence="3">PD-(D/E)XK nuclease superfamily protein</fullName>
    </recommendedName>
</protein>
<accession>A0ABR9CCP2</accession>
<proteinExistence type="predicted"/>
<reference evidence="1 2" key="1">
    <citation type="submission" date="2020-09" db="EMBL/GenBank/DDBJ databases">
        <title>The genome sequence of type strain Labrenzia polysiphoniae KACC 19711.</title>
        <authorList>
            <person name="Liu Y."/>
        </authorList>
    </citation>
    <scope>NUCLEOTIDE SEQUENCE [LARGE SCALE GENOMIC DNA]</scope>
    <source>
        <strain evidence="1 2">KACC 19711</strain>
    </source>
</reference>
<dbReference type="EMBL" id="JACYXJ010000005">
    <property type="protein sequence ID" value="MBD8877666.1"/>
    <property type="molecule type" value="Genomic_DNA"/>
</dbReference>
<sequence>MKRKKRDPEKFDPLELFTAIGRENDYRLDSDGNIEEFLDRVGTSLKEAIATPIMLHGKRVEAMFAHIAGALGRCRLIKQEDAGAVFLNGRDLAIPDYRLILTDGTILLVEVKNFRLKDFRQDFTIDAAYFSKLEAYAALNGLPLKLAIYCPNLNSWVLLSREAFNGDGDMLRVNFVEAIARSEMALLGDKTIATKHDLRIDLLGDPAECSVPDEDGRVLFTTREIRIYCGGKEVTDRLGKNIAFYLMRYGEWIERDDHDQAIMQDGKVVGMRFIYAPSDPVEGQGFQMVGALSKMVSNAIKEYTVRGGAVVALDVKHDPDVFSLNIPDDYKGTLPLWRFVMQPNYDFRAEGLDRKA</sequence>
<keyword evidence="2" id="KW-1185">Reference proteome</keyword>
<dbReference type="Proteomes" id="UP000615687">
    <property type="component" value="Unassembled WGS sequence"/>
</dbReference>
<evidence type="ECO:0000313" key="2">
    <source>
        <dbReference type="Proteomes" id="UP000615687"/>
    </source>
</evidence>
<evidence type="ECO:0008006" key="3">
    <source>
        <dbReference type="Google" id="ProtNLM"/>
    </source>
</evidence>